<dbReference type="EMBL" id="MHLC01000026">
    <property type="protein sequence ID" value="OGZ00840.1"/>
    <property type="molecule type" value="Genomic_DNA"/>
</dbReference>
<feature type="site" description="Participates in a stacking interaction with the thymidine ring of dTDP-4-oxo-6-deoxyglucose" evidence="2">
    <location>
        <position position="142"/>
    </location>
</feature>
<evidence type="ECO:0000313" key="4">
    <source>
        <dbReference type="Proteomes" id="UP000178495"/>
    </source>
</evidence>
<dbReference type="PANTHER" id="PTHR21047">
    <property type="entry name" value="DTDP-6-DEOXY-D-GLUCOSE-3,5 EPIMERASE"/>
    <property type="match status" value="1"/>
</dbReference>
<dbReference type="Gene3D" id="2.60.120.10">
    <property type="entry name" value="Jelly Rolls"/>
    <property type="match status" value="1"/>
</dbReference>
<comment type="caution">
    <text evidence="3">The sequence shown here is derived from an EMBL/GenBank/DDBJ whole genome shotgun (WGS) entry which is preliminary data.</text>
</comment>
<sequence length="174" mass="19746">MIVQETKLAGVLLIKPEPAGGGKGEIFEDARGLFLETYHESKYKDQGIGIHFVEDDISVSRKDVLRGIHGNNETWKLVSCTSGKIFFVAVNCDEASPEFGKWESFDLDDVNHWQVLVPPRHGSAYLALSDTVVFQYKQSTHYAPKSQFSFRWDDPRFNIRWPVDKPILSARDAT</sequence>
<feature type="active site" description="Proton acceptor" evidence="1">
    <location>
        <position position="69"/>
    </location>
</feature>
<evidence type="ECO:0000313" key="3">
    <source>
        <dbReference type="EMBL" id="OGZ00840.1"/>
    </source>
</evidence>
<dbReference type="GO" id="GO:0005829">
    <property type="term" value="C:cytosol"/>
    <property type="evidence" value="ECO:0007669"/>
    <property type="project" value="TreeGrafter"/>
</dbReference>
<dbReference type="STRING" id="1798652.A3A43_02490"/>
<dbReference type="InterPro" id="IPR000888">
    <property type="entry name" value="RmlC-like"/>
</dbReference>
<dbReference type="AlphaFoldDB" id="A0A1G2CJD0"/>
<organism evidence="3 4">
    <name type="scientific">Candidatus Liptonbacteria bacterium RIFCSPLOWO2_01_FULL_56_20</name>
    <dbReference type="NCBI Taxonomy" id="1798652"/>
    <lineage>
        <taxon>Bacteria</taxon>
        <taxon>Candidatus Liptoniibacteriota</taxon>
    </lineage>
</organism>
<accession>A0A1G2CJD0</accession>
<dbReference type="Pfam" id="PF00908">
    <property type="entry name" value="dTDP_sugar_isom"/>
    <property type="match status" value="1"/>
</dbReference>
<dbReference type="PANTHER" id="PTHR21047:SF2">
    <property type="entry name" value="THYMIDINE DIPHOSPHO-4-KETO-RHAMNOSE 3,5-EPIMERASE"/>
    <property type="match status" value="1"/>
</dbReference>
<feature type="active site" description="Proton donor" evidence="1">
    <location>
        <position position="136"/>
    </location>
</feature>
<dbReference type="SUPFAM" id="SSF51182">
    <property type="entry name" value="RmlC-like cupins"/>
    <property type="match status" value="1"/>
</dbReference>
<dbReference type="CDD" id="cd00438">
    <property type="entry name" value="cupin_RmlC"/>
    <property type="match status" value="1"/>
</dbReference>
<evidence type="ECO:0008006" key="5">
    <source>
        <dbReference type="Google" id="ProtNLM"/>
    </source>
</evidence>
<name>A0A1G2CJD0_9BACT</name>
<evidence type="ECO:0000256" key="2">
    <source>
        <dbReference type="PIRSR" id="PIRSR600888-3"/>
    </source>
</evidence>
<dbReference type="Proteomes" id="UP000178495">
    <property type="component" value="Unassembled WGS sequence"/>
</dbReference>
<dbReference type="InterPro" id="IPR014710">
    <property type="entry name" value="RmlC-like_jellyroll"/>
</dbReference>
<gene>
    <name evidence="3" type="ORF">A3A43_02490</name>
</gene>
<dbReference type="GO" id="GO:0008830">
    <property type="term" value="F:dTDP-4-dehydrorhamnose 3,5-epimerase activity"/>
    <property type="evidence" value="ECO:0007669"/>
    <property type="project" value="InterPro"/>
</dbReference>
<evidence type="ECO:0000256" key="1">
    <source>
        <dbReference type="PIRSR" id="PIRSR600888-1"/>
    </source>
</evidence>
<proteinExistence type="predicted"/>
<dbReference type="InterPro" id="IPR011051">
    <property type="entry name" value="RmlC_Cupin_sf"/>
</dbReference>
<reference evidence="3 4" key="1">
    <citation type="journal article" date="2016" name="Nat. Commun.">
        <title>Thousands of microbial genomes shed light on interconnected biogeochemical processes in an aquifer system.</title>
        <authorList>
            <person name="Anantharaman K."/>
            <person name="Brown C.T."/>
            <person name="Hug L.A."/>
            <person name="Sharon I."/>
            <person name="Castelle C.J."/>
            <person name="Probst A.J."/>
            <person name="Thomas B.C."/>
            <person name="Singh A."/>
            <person name="Wilkins M.J."/>
            <person name="Karaoz U."/>
            <person name="Brodie E.L."/>
            <person name="Williams K.H."/>
            <person name="Hubbard S.S."/>
            <person name="Banfield J.F."/>
        </authorList>
    </citation>
    <scope>NUCLEOTIDE SEQUENCE [LARGE SCALE GENOMIC DNA]</scope>
</reference>
<dbReference type="GO" id="GO:0000271">
    <property type="term" value="P:polysaccharide biosynthetic process"/>
    <property type="evidence" value="ECO:0007669"/>
    <property type="project" value="TreeGrafter"/>
</dbReference>
<protein>
    <recommendedName>
        <fullName evidence="5">dTDP-4-dehydrorhamnose 3,5-epimerase</fullName>
    </recommendedName>
</protein>